<organism evidence="12 13">
    <name type="scientific">Sordaria brevicollis</name>
    <dbReference type="NCBI Taxonomy" id="83679"/>
    <lineage>
        <taxon>Eukaryota</taxon>
        <taxon>Fungi</taxon>
        <taxon>Dikarya</taxon>
        <taxon>Ascomycota</taxon>
        <taxon>Pezizomycotina</taxon>
        <taxon>Sordariomycetes</taxon>
        <taxon>Sordariomycetidae</taxon>
        <taxon>Sordariales</taxon>
        <taxon>Sordariaceae</taxon>
        <taxon>Sordaria</taxon>
    </lineage>
</organism>
<keyword evidence="4" id="KW-0808">Transferase</keyword>
<evidence type="ECO:0000256" key="5">
    <source>
        <dbReference type="ARBA" id="ARBA00022741"/>
    </source>
</evidence>
<feature type="region of interest" description="Disordered" evidence="10">
    <location>
        <begin position="421"/>
        <end position="465"/>
    </location>
</feature>
<evidence type="ECO:0000313" key="13">
    <source>
        <dbReference type="Proteomes" id="UP001281003"/>
    </source>
</evidence>
<comment type="catalytic activity">
    <reaction evidence="8">
        <text>L-threonyl-[protein] + ATP = O-phospho-L-threonyl-[protein] + ADP + H(+)</text>
        <dbReference type="Rhea" id="RHEA:46608"/>
        <dbReference type="Rhea" id="RHEA-COMP:11060"/>
        <dbReference type="Rhea" id="RHEA-COMP:11605"/>
        <dbReference type="ChEBI" id="CHEBI:15378"/>
        <dbReference type="ChEBI" id="CHEBI:30013"/>
        <dbReference type="ChEBI" id="CHEBI:30616"/>
        <dbReference type="ChEBI" id="CHEBI:61977"/>
        <dbReference type="ChEBI" id="CHEBI:456216"/>
        <dbReference type="EC" id="2.7.11.22"/>
    </reaction>
</comment>
<dbReference type="GO" id="GO:0004693">
    <property type="term" value="F:cyclin-dependent protein serine/threonine kinase activity"/>
    <property type="evidence" value="ECO:0007669"/>
    <property type="project" value="UniProtKB-EC"/>
</dbReference>
<evidence type="ECO:0000259" key="11">
    <source>
        <dbReference type="PROSITE" id="PS50011"/>
    </source>
</evidence>
<dbReference type="SMART" id="SM00220">
    <property type="entry name" value="S_TKc"/>
    <property type="match status" value="1"/>
</dbReference>
<evidence type="ECO:0000313" key="12">
    <source>
        <dbReference type="EMBL" id="KAK3401007.1"/>
    </source>
</evidence>
<dbReference type="SUPFAM" id="SSF56112">
    <property type="entry name" value="Protein kinase-like (PK-like)"/>
    <property type="match status" value="1"/>
</dbReference>
<dbReference type="GO" id="GO:0007346">
    <property type="term" value="P:regulation of mitotic cell cycle"/>
    <property type="evidence" value="ECO:0007669"/>
    <property type="project" value="TreeGrafter"/>
</dbReference>
<evidence type="ECO:0000256" key="3">
    <source>
        <dbReference type="ARBA" id="ARBA00022527"/>
    </source>
</evidence>
<dbReference type="AlphaFoldDB" id="A0AAE0PJJ5"/>
<evidence type="ECO:0000256" key="9">
    <source>
        <dbReference type="ARBA" id="ARBA00048367"/>
    </source>
</evidence>
<protein>
    <recommendedName>
        <fullName evidence="2">cyclin-dependent kinase</fullName>
        <ecNumber evidence="2">2.7.11.22</ecNumber>
    </recommendedName>
</protein>
<dbReference type="InterPro" id="IPR000719">
    <property type="entry name" value="Prot_kinase_dom"/>
</dbReference>
<gene>
    <name evidence="12" type="ORF">B0T20DRAFT_459709</name>
</gene>
<reference evidence="12" key="2">
    <citation type="submission" date="2023-07" db="EMBL/GenBank/DDBJ databases">
        <authorList>
            <consortium name="Lawrence Berkeley National Laboratory"/>
            <person name="Haridas S."/>
            <person name="Hensen N."/>
            <person name="Bonometti L."/>
            <person name="Westerberg I."/>
            <person name="Brannstrom I.O."/>
            <person name="Guillou S."/>
            <person name="Cros-Aarteil S."/>
            <person name="Calhoun S."/>
            <person name="Kuo A."/>
            <person name="Mondo S."/>
            <person name="Pangilinan J."/>
            <person name="Riley R."/>
            <person name="LaButti K."/>
            <person name="Andreopoulos B."/>
            <person name="Lipzen A."/>
            <person name="Chen C."/>
            <person name="Yanf M."/>
            <person name="Daum C."/>
            <person name="Ng V."/>
            <person name="Clum A."/>
            <person name="Steindorff A."/>
            <person name="Ohm R."/>
            <person name="Martin F."/>
            <person name="Silar P."/>
            <person name="Natvig D."/>
            <person name="Lalanne C."/>
            <person name="Gautier V."/>
            <person name="Ament-velasquez S.L."/>
            <person name="Kruys A."/>
            <person name="Hutchinson M.I."/>
            <person name="Powell A.J."/>
            <person name="Barry K."/>
            <person name="Miller A.N."/>
            <person name="Grigoriev I.V."/>
            <person name="Debuchy R."/>
            <person name="Gladieux P."/>
            <person name="Thoren M.H."/>
            <person name="Johannesson H."/>
        </authorList>
    </citation>
    <scope>NUCLEOTIDE SEQUENCE</scope>
    <source>
        <strain evidence="12">FGSC 1904</strain>
    </source>
</reference>
<proteinExistence type="inferred from homology"/>
<dbReference type="Gene3D" id="3.30.200.20">
    <property type="entry name" value="Phosphorylase Kinase, domain 1"/>
    <property type="match status" value="1"/>
</dbReference>
<dbReference type="PANTHER" id="PTHR24056:SF107">
    <property type="entry name" value="CYCLIN-DEPENDENT KINASE 11A-RELATED"/>
    <property type="match status" value="1"/>
</dbReference>
<dbReference type="EC" id="2.7.11.22" evidence="2"/>
<dbReference type="FunFam" id="3.30.200.20:FF:000054">
    <property type="entry name" value="Cyclin-dependent kinase 11B"/>
    <property type="match status" value="1"/>
</dbReference>
<sequence>MTGKGKSRWADSAEDAALEAQLKKEKEEKKRLKAEKARKAEAERKKREEAEAATAAAQRQQQQQQHDDDVNGPPAKRRRLSTDRDAPQPQAAARVSSSNDSSKLLRFESAGGFGKCRSVENYDKLNDIEEGAYGWVARAREIETGKVVALKRLKIDPKDRSGLPVTGLREIQILKDCNHRNIVKLKEVVVGDDTRSIENIFIVLEFLEHDLKSILEDMPEPFLASEVKTLLLQLCSGISYLHSHYILHRDLKTSNLLLNNRGQLKIADFGMARYYVPDSSQQKLTQLVVTLWYRAPELLLGSSKYGPEIDMWSVGCIFGELLTREPLLQGKNEVDELTKIFELCGIPTDDSWPGFRRLPNARSLRLPSSTTAPTPSTKTLMRAKFPLLTSAGVSLLSSLLSLNPSRRPTASEMLEHEYFLQDPKPKNEAMFPTFPSKAGQERRRKRETPNAPQRGAQKEGGGGIDFGAVQLGGIFGSGREREERGGGFSLRMV</sequence>
<evidence type="ECO:0000256" key="7">
    <source>
        <dbReference type="ARBA" id="ARBA00022840"/>
    </source>
</evidence>
<keyword evidence="6 12" id="KW-0418">Kinase</keyword>
<comment type="catalytic activity">
    <reaction evidence="9">
        <text>L-seryl-[protein] + ATP = O-phospho-L-seryl-[protein] + ADP + H(+)</text>
        <dbReference type="Rhea" id="RHEA:17989"/>
        <dbReference type="Rhea" id="RHEA-COMP:9863"/>
        <dbReference type="Rhea" id="RHEA-COMP:11604"/>
        <dbReference type="ChEBI" id="CHEBI:15378"/>
        <dbReference type="ChEBI" id="CHEBI:29999"/>
        <dbReference type="ChEBI" id="CHEBI:30616"/>
        <dbReference type="ChEBI" id="CHEBI:83421"/>
        <dbReference type="ChEBI" id="CHEBI:456216"/>
        <dbReference type="EC" id="2.7.11.22"/>
    </reaction>
</comment>
<reference evidence="12" key="1">
    <citation type="journal article" date="2023" name="Mol. Phylogenet. Evol.">
        <title>Genome-scale phylogeny and comparative genomics of the fungal order Sordariales.</title>
        <authorList>
            <person name="Hensen N."/>
            <person name="Bonometti L."/>
            <person name="Westerberg I."/>
            <person name="Brannstrom I.O."/>
            <person name="Guillou S."/>
            <person name="Cros-Aarteil S."/>
            <person name="Calhoun S."/>
            <person name="Haridas S."/>
            <person name="Kuo A."/>
            <person name="Mondo S."/>
            <person name="Pangilinan J."/>
            <person name="Riley R."/>
            <person name="LaButti K."/>
            <person name="Andreopoulos B."/>
            <person name="Lipzen A."/>
            <person name="Chen C."/>
            <person name="Yan M."/>
            <person name="Daum C."/>
            <person name="Ng V."/>
            <person name="Clum A."/>
            <person name="Steindorff A."/>
            <person name="Ohm R.A."/>
            <person name="Martin F."/>
            <person name="Silar P."/>
            <person name="Natvig D.O."/>
            <person name="Lalanne C."/>
            <person name="Gautier V."/>
            <person name="Ament-Velasquez S.L."/>
            <person name="Kruys A."/>
            <person name="Hutchinson M.I."/>
            <person name="Powell A.J."/>
            <person name="Barry K."/>
            <person name="Miller A.N."/>
            <person name="Grigoriev I.V."/>
            <person name="Debuchy R."/>
            <person name="Gladieux P."/>
            <person name="Hiltunen Thoren M."/>
            <person name="Johannesson H."/>
        </authorList>
    </citation>
    <scope>NUCLEOTIDE SEQUENCE</scope>
    <source>
        <strain evidence="12">FGSC 1904</strain>
    </source>
</reference>
<evidence type="ECO:0000256" key="4">
    <source>
        <dbReference type="ARBA" id="ARBA00022679"/>
    </source>
</evidence>
<dbReference type="Gene3D" id="1.10.510.10">
    <property type="entry name" value="Transferase(Phosphotransferase) domain 1"/>
    <property type="match status" value="1"/>
</dbReference>
<evidence type="ECO:0000256" key="2">
    <source>
        <dbReference type="ARBA" id="ARBA00012425"/>
    </source>
</evidence>
<feature type="compositionally biased region" description="Basic and acidic residues" evidence="10">
    <location>
        <begin position="21"/>
        <end position="50"/>
    </location>
</feature>
<dbReference type="FunFam" id="1.10.510.10:FF:000211">
    <property type="entry name" value="Cyclin-dependent kinase G-2"/>
    <property type="match status" value="1"/>
</dbReference>
<feature type="domain" description="Protein kinase" evidence="11">
    <location>
        <begin position="122"/>
        <end position="419"/>
    </location>
</feature>
<dbReference type="InterPro" id="IPR011009">
    <property type="entry name" value="Kinase-like_dom_sf"/>
</dbReference>
<dbReference type="PROSITE" id="PS50011">
    <property type="entry name" value="PROTEIN_KINASE_DOM"/>
    <property type="match status" value="1"/>
</dbReference>
<dbReference type="InterPro" id="IPR050108">
    <property type="entry name" value="CDK"/>
</dbReference>
<dbReference type="PANTHER" id="PTHR24056">
    <property type="entry name" value="CELL DIVISION PROTEIN KINASE"/>
    <property type="match status" value="1"/>
</dbReference>
<keyword evidence="5" id="KW-0547">Nucleotide-binding</keyword>
<evidence type="ECO:0000256" key="8">
    <source>
        <dbReference type="ARBA" id="ARBA00047811"/>
    </source>
</evidence>
<keyword evidence="13" id="KW-1185">Reference proteome</keyword>
<feature type="compositionally biased region" description="Low complexity" evidence="10">
    <location>
        <begin position="52"/>
        <end position="64"/>
    </location>
</feature>
<dbReference type="PROSITE" id="PS00108">
    <property type="entry name" value="PROTEIN_KINASE_ST"/>
    <property type="match status" value="1"/>
</dbReference>
<comment type="similarity">
    <text evidence="1">Belongs to the protein kinase superfamily. CMGC Ser/Thr protein kinase family. CDC2/CDKX subfamily.</text>
</comment>
<evidence type="ECO:0000256" key="6">
    <source>
        <dbReference type="ARBA" id="ARBA00022777"/>
    </source>
</evidence>
<feature type="region of interest" description="Disordered" evidence="10">
    <location>
        <begin position="1"/>
        <end position="101"/>
    </location>
</feature>
<dbReference type="InterPro" id="IPR008271">
    <property type="entry name" value="Ser/Thr_kinase_AS"/>
</dbReference>
<keyword evidence="7" id="KW-0067">ATP-binding</keyword>
<name>A0AAE0PJJ5_SORBR</name>
<dbReference type="EMBL" id="JAUTDP010000003">
    <property type="protein sequence ID" value="KAK3401007.1"/>
    <property type="molecule type" value="Genomic_DNA"/>
</dbReference>
<dbReference type="Pfam" id="PF00069">
    <property type="entry name" value="Pkinase"/>
    <property type="match status" value="1"/>
</dbReference>
<dbReference type="GO" id="GO:0005524">
    <property type="term" value="F:ATP binding"/>
    <property type="evidence" value="ECO:0007669"/>
    <property type="project" value="UniProtKB-KW"/>
</dbReference>
<evidence type="ECO:0000256" key="10">
    <source>
        <dbReference type="SAM" id="MobiDB-lite"/>
    </source>
</evidence>
<accession>A0AAE0PJJ5</accession>
<evidence type="ECO:0000256" key="1">
    <source>
        <dbReference type="ARBA" id="ARBA00006485"/>
    </source>
</evidence>
<comment type="caution">
    <text evidence="12">The sequence shown here is derived from an EMBL/GenBank/DDBJ whole genome shotgun (WGS) entry which is preliminary data.</text>
</comment>
<dbReference type="Proteomes" id="UP001281003">
    <property type="component" value="Unassembled WGS sequence"/>
</dbReference>
<dbReference type="GO" id="GO:0005634">
    <property type="term" value="C:nucleus"/>
    <property type="evidence" value="ECO:0007669"/>
    <property type="project" value="TreeGrafter"/>
</dbReference>
<keyword evidence="3" id="KW-0723">Serine/threonine-protein kinase</keyword>